<sequence>FTIDLCIIYDLPPSDTDYLLISTITHSPVCNIPSPYPPEEQVNDKHAPIAETILYLNQDPFFFFFLLLHISMLIQYYRPSSCLSMNASASLGKSV</sequence>
<feature type="non-terminal residue" evidence="2">
    <location>
        <position position="1"/>
    </location>
</feature>
<dbReference type="EMBL" id="CAJPIJ010000104">
    <property type="protein sequence ID" value="CAG1975591.1"/>
    <property type="molecule type" value="Genomic_DNA"/>
</dbReference>
<reference evidence="2" key="1">
    <citation type="submission" date="2019-04" db="EMBL/GenBank/DDBJ databases">
        <authorList>
            <person name="Melise S."/>
            <person name="Noan J."/>
            <person name="Okalmin O."/>
        </authorList>
    </citation>
    <scope>NUCLEOTIDE SEQUENCE</scope>
    <source>
        <strain evidence="2">FN9</strain>
    </source>
</reference>
<name>A0A4E9D9A5_GIBZA</name>
<proteinExistence type="predicted"/>
<accession>A0A4E9D9A5</accession>
<dbReference type="AlphaFoldDB" id="A0A4E9D9A5"/>
<evidence type="ECO:0000313" key="2">
    <source>
        <dbReference type="EMBL" id="VIO52947.1"/>
    </source>
</evidence>
<evidence type="ECO:0000313" key="1">
    <source>
        <dbReference type="EMBL" id="CAG1975591.1"/>
    </source>
</evidence>
<dbReference type="Proteomes" id="UP000746612">
    <property type="component" value="Unassembled WGS sequence"/>
</dbReference>
<gene>
    <name evidence="2" type="ORF">FUG_LOCUS55246</name>
    <name evidence="1" type="ORF">MDCFG202_LOCUS142587</name>
</gene>
<protein>
    <submittedName>
        <fullName evidence="2">Uncharacterized protein</fullName>
    </submittedName>
</protein>
<dbReference type="EMBL" id="CAAKMV010000044">
    <property type="protein sequence ID" value="VIO52947.1"/>
    <property type="molecule type" value="Genomic_DNA"/>
</dbReference>
<organism evidence="2">
    <name type="scientific">Gibberella zeae</name>
    <name type="common">Wheat head blight fungus</name>
    <name type="synonym">Fusarium graminearum</name>
    <dbReference type="NCBI Taxonomy" id="5518"/>
    <lineage>
        <taxon>Eukaryota</taxon>
        <taxon>Fungi</taxon>
        <taxon>Dikarya</taxon>
        <taxon>Ascomycota</taxon>
        <taxon>Pezizomycotina</taxon>
        <taxon>Sordariomycetes</taxon>
        <taxon>Hypocreomycetidae</taxon>
        <taxon>Hypocreales</taxon>
        <taxon>Nectriaceae</taxon>
        <taxon>Fusarium</taxon>
    </lineage>
</organism>
<reference evidence="1" key="2">
    <citation type="submission" date="2021-03" db="EMBL/GenBank/DDBJ databases">
        <authorList>
            <person name="Alouane T."/>
            <person name="Langin T."/>
            <person name="Bonhomme L."/>
        </authorList>
    </citation>
    <scope>NUCLEOTIDE SEQUENCE</scope>
    <source>
        <strain evidence="1">MDC_Fg202</strain>
    </source>
</reference>